<dbReference type="PANTHER" id="PTHR48111">
    <property type="entry name" value="REGULATOR OF RPOS"/>
    <property type="match status" value="1"/>
</dbReference>
<protein>
    <submittedName>
        <fullName evidence="10">XRE family transcriptional regulator</fullName>
    </submittedName>
</protein>
<dbReference type="FunFam" id="3.40.50.2300:FF:000001">
    <property type="entry name" value="DNA-binding response regulator PhoB"/>
    <property type="match status" value="1"/>
</dbReference>
<feature type="domain" description="Response regulatory" evidence="8">
    <location>
        <begin position="3"/>
        <end position="116"/>
    </location>
</feature>
<dbReference type="RefSeq" id="WP_056686233.1">
    <property type="nucleotide sequence ID" value="NZ_LJIX01000006.1"/>
</dbReference>
<dbReference type="Proteomes" id="UP000050996">
    <property type="component" value="Unassembled WGS sequence"/>
</dbReference>
<dbReference type="Pfam" id="PF00486">
    <property type="entry name" value="Trans_reg_C"/>
    <property type="match status" value="1"/>
</dbReference>
<evidence type="ECO:0000259" key="9">
    <source>
        <dbReference type="PROSITE" id="PS51755"/>
    </source>
</evidence>
<dbReference type="PANTHER" id="PTHR48111:SF73">
    <property type="entry name" value="ALKALINE PHOSPHATASE SYNTHESIS TRANSCRIPTIONAL REGULATORY PROTEIN PHOP"/>
    <property type="match status" value="1"/>
</dbReference>
<comment type="caution">
    <text evidence="10">The sequence shown here is derived from an EMBL/GenBank/DDBJ whole genome shotgun (WGS) entry which is preliminary data.</text>
</comment>
<dbReference type="GO" id="GO:0006355">
    <property type="term" value="P:regulation of DNA-templated transcription"/>
    <property type="evidence" value="ECO:0007669"/>
    <property type="project" value="InterPro"/>
</dbReference>
<evidence type="ECO:0000256" key="7">
    <source>
        <dbReference type="PROSITE-ProRule" id="PRU01091"/>
    </source>
</evidence>
<dbReference type="GO" id="GO:0032993">
    <property type="term" value="C:protein-DNA complex"/>
    <property type="evidence" value="ECO:0007669"/>
    <property type="project" value="TreeGrafter"/>
</dbReference>
<dbReference type="Gene3D" id="3.40.50.2300">
    <property type="match status" value="1"/>
</dbReference>
<dbReference type="InterPro" id="IPR039420">
    <property type="entry name" value="WalR-like"/>
</dbReference>
<dbReference type="GO" id="GO:0000976">
    <property type="term" value="F:transcription cis-regulatory region binding"/>
    <property type="evidence" value="ECO:0007669"/>
    <property type="project" value="TreeGrafter"/>
</dbReference>
<dbReference type="SMART" id="SM00448">
    <property type="entry name" value="REC"/>
    <property type="match status" value="1"/>
</dbReference>
<dbReference type="GO" id="GO:0000156">
    <property type="term" value="F:phosphorelay response regulator activity"/>
    <property type="evidence" value="ECO:0007669"/>
    <property type="project" value="TreeGrafter"/>
</dbReference>
<accession>A0A0Q3QTW6</accession>
<dbReference type="PROSITE" id="PS51755">
    <property type="entry name" value="OMPR_PHOB"/>
    <property type="match status" value="1"/>
</dbReference>
<dbReference type="STRING" id="1637975.AN957_23030"/>
<dbReference type="InterPro" id="IPR001867">
    <property type="entry name" value="OmpR/PhoB-type_DNA-bd"/>
</dbReference>
<feature type="domain" description="OmpR/PhoB-type" evidence="9">
    <location>
        <begin position="123"/>
        <end position="223"/>
    </location>
</feature>
<evidence type="ECO:0000313" key="10">
    <source>
        <dbReference type="EMBL" id="KQL21158.1"/>
    </source>
</evidence>
<dbReference type="Pfam" id="PF00072">
    <property type="entry name" value="Response_reg"/>
    <property type="match status" value="1"/>
</dbReference>
<dbReference type="CDD" id="cd00383">
    <property type="entry name" value="trans_reg_C"/>
    <property type="match status" value="1"/>
</dbReference>
<keyword evidence="1 6" id="KW-0597">Phosphoprotein</keyword>
<evidence type="ECO:0000313" key="11">
    <source>
        <dbReference type="Proteomes" id="UP000050996"/>
    </source>
</evidence>
<reference evidence="10 11" key="1">
    <citation type="submission" date="2015-09" db="EMBL/GenBank/DDBJ databases">
        <title>Genome sequencing project for genomic taxonomy and phylogenomics of Bacillus-like bacteria.</title>
        <authorList>
            <person name="Liu B."/>
            <person name="Wang J."/>
            <person name="Zhu Y."/>
            <person name="Liu G."/>
            <person name="Chen Q."/>
            <person name="Chen Z."/>
            <person name="Lan J."/>
            <person name="Che J."/>
            <person name="Ge C."/>
            <person name="Shi H."/>
            <person name="Pan Z."/>
            <person name="Liu X."/>
        </authorList>
    </citation>
    <scope>NUCLEOTIDE SEQUENCE [LARGE SCALE GENOMIC DNA]</scope>
    <source>
        <strain evidence="10 11">FJAT-18043</strain>
    </source>
</reference>
<dbReference type="SUPFAM" id="SSF52172">
    <property type="entry name" value="CheY-like"/>
    <property type="match status" value="1"/>
</dbReference>
<dbReference type="PATRIC" id="fig|1637975.4.peg.4606"/>
<keyword evidence="3" id="KW-0805">Transcription regulation</keyword>
<evidence type="ECO:0000256" key="5">
    <source>
        <dbReference type="ARBA" id="ARBA00023163"/>
    </source>
</evidence>
<evidence type="ECO:0000259" key="8">
    <source>
        <dbReference type="PROSITE" id="PS50110"/>
    </source>
</evidence>
<keyword evidence="4 7" id="KW-0238">DNA-binding</keyword>
<dbReference type="AlphaFoldDB" id="A0A0Q3QTW6"/>
<proteinExistence type="predicted"/>
<sequence>MKTLLLVDDEPMMLDLLSLYLSPIGYHCIKKESAREAINYLETHPVDLILLDIMMPEMNGLDACEKIRQTWDTPIIMLTAMSDKTDVVKGLNNGADDYISKPFDEDVLIARIEAVLRRQKNETGKISYRGLFLDQNSYELLYNGVEILLTPKEFAMMSLFLTNQNKVFTREHLITSIWGYEVSTEDRTIDSHVRNLREKLRKAGFPADNHLLTVWGVGYKWAGKGTL</sequence>
<dbReference type="CDD" id="cd17574">
    <property type="entry name" value="REC_OmpR"/>
    <property type="match status" value="1"/>
</dbReference>
<dbReference type="SMART" id="SM00862">
    <property type="entry name" value="Trans_reg_C"/>
    <property type="match status" value="1"/>
</dbReference>
<keyword evidence="11" id="KW-1185">Reference proteome</keyword>
<evidence type="ECO:0000256" key="6">
    <source>
        <dbReference type="PROSITE-ProRule" id="PRU00169"/>
    </source>
</evidence>
<organism evidence="10 11">
    <name type="scientific">Cytobacillus solani</name>
    <dbReference type="NCBI Taxonomy" id="1637975"/>
    <lineage>
        <taxon>Bacteria</taxon>
        <taxon>Bacillati</taxon>
        <taxon>Bacillota</taxon>
        <taxon>Bacilli</taxon>
        <taxon>Bacillales</taxon>
        <taxon>Bacillaceae</taxon>
        <taxon>Cytobacillus</taxon>
    </lineage>
</organism>
<gene>
    <name evidence="10" type="ORF">AN957_23030</name>
</gene>
<dbReference type="GO" id="GO:0005829">
    <property type="term" value="C:cytosol"/>
    <property type="evidence" value="ECO:0007669"/>
    <property type="project" value="TreeGrafter"/>
</dbReference>
<dbReference type="InterPro" id="IPR036388">
    <property type="entry name" value="WH-like_DNA-bd_sf"/>
</dbReference>
<dbReference type="EMBL" id="LJIX01000006">
    <property type="protein sequence ID" value="KQL21158.1"/>
    <property type="molecule type" value="Genomic_DNA"/>
</dbReference>
<evidence type="ECO:0000256" key="2">
    <source>
        <dbReference type="ARBA" id="ARBA00023012"/>
    </source>
</evidence>
<evidence type="ECO:0000256" key="1">
    <source>
        <dbReference type="ARBA" id="ARBA00022553"/>
    </source>
</evidence>
<feature type="modified residue" description="4-aspartylphosphate" evidence="6">
    <location>
        <position position="52"/>
    </location>
</feature>
<feature type="DNA-binding region" description="OmpR/PhoB-type" evidence="7">
    <location>
        <begin position="123"/>
        <end position="223"/>
    </location>
</feature>
<dbReference type="InterPro" id="IPR001789">
    <property type="entry name" value="Sig_transdc_resp-reg_receiver"/>
</dbReference>
<name>A0A0Q3QTW6_9BACI</name>
<evidence type="ECO:0000256" key="4">
    <source>
        <dbReference type="ARBA" id="ARBA00023125"/>
    </source>
</evidence>
<dbReference type="PROSITE" id="PS50110">
    <property type="entry name" value="RESPONSE_REGULATORY"/>
    <property type="match status" value="1"/>
</dbReference>
<keyword evidence="5" id="KW-0804">Transcription</keyword>
<evidence type="ECO:0000256" key="3">
    <source>
        <dbReference type="ARBA" id="ARBA00023015"/>
    </source>
</evidence>
<keyword evidence="2" id="KW-0902">Two-component regulatory system</keyword>
<dbReference type="Gene3D" id="6.10.250.690">
    <property type="match status" value="1"/>
</dbReference>
<dbReference type="InterPro" id="IPR011006">
    <property type="entry name" value="CheY-like_superfamily"/>
</dbReference>
<dbReference type="Gene3D" id="1.10.10.10">
    <property type="entry name" value="Winged helix-like DNA-binding domain superfamily/Winged helix DNA-binding domain"/>
    <property type="match status" value="1"/>
</dbReference>